<keyword evidence="1 5" id="KW-0489">Methyltransferase</keyword>
<dbReference type="Gene3D" id="3.40.50.150">
    <property type="entry name" value="Vaccinia Virus protein VP39"/>
    <property type="match status" value="1"/>
</dbReference>
<dbReference type="CDD" id="cd02440">
    <property type="entry name" value="AdoMet_MTases"/>
    <property type="match status" value="1"/>
</dbReference>
<dbReference type="HAMAP" id="MF_00472">
    <property type="entry name" value="UbiG"/>
    <property type="match status" value="1"/>
</dbReference>
<dbReference type="PANTHER" id="PTHR43464:SF19">
    <property type="entry name" value="UBIQUINONE BIOSYNTHESIS O-METHYLTRANSFERASE, MITOCHONDRIAL"/>
    <property type="match status" value="1"/>
</dbReference>
<dbReference type="SUPFAM" id="SSF53335">
    <property type="entry name" value="S-adenosyl-L-methionine-dependent methyltransferases"/>
    <property type="match status" value="1"/>
</dbReference>
<dbReference type="EC" id="2.1.1.222" evidence="5"/>
<dbReference type="GO" id="GO:0061542">
    <property type="term" value="F:3-demethylubiquinol 3-O-methyltransferase activity"/>
    <property type="evidence" value="ECO:0007669"/>
    <property type="project" value="UniProtKB-UniRule"/>
</dbReference>
<comment type="pathway">
    <text evidence="5">Cofactor biosynthesis; ubiquinone biosynthesis.</text>
</comment>
<dbReference type="OrthoDB" id="9801538at2"/>
<proteinExistence type="inferred from homology"/>
<comment type="function">
    <text evidence="5">O-methyltransferase that catalyzes the 2 O-methylation steps in the ubiquinone biosynthetic pathway.</text>
</comment>
<sequence>MSSIDPSEVDKFSAMAAEWWDPNGKFRPLHQMNPIRLDYITRQIAAQFGRDLRAKRPFEGLSLLDIGCGGGLLAEPMTRLGATVTGIDASERNIPVAQTHAEEQGLTIDYRAATAEALASDGSTYDVVLAMEVIEHVANPPGFVTTCGSLLKSDGLMICSTLNRTTKSFALAIVGAEWVLRWLPRGTHDWDRFVKPDEMKQMMEGAGLACVDRTGMVFDSLSWKWSLSATDLSVNYVGAAVKS</sequence>
<feature type="binding site" evidence="5">
    <location>
        <position position="88"/>
    </location>
    <ligand>
        <name>S-adenosyl-L-methionine</name>
        <dbReference type="ChEBI" id="CHEBI:59789"/>
    </ligand>
</feature>
<dbReference type="InterPro" id="IPR010233">
    <property type="entry name" value="UbiG_MeTrfase"/>
</dbReference>
<dbReference type="STRING" id="315423.SAMN04488020_10649"/>
<dbReference type="Pfam" id="PF13489">
    <property type="entry name" value="Methyltransf_23"/>
    <property type="match status" value="1"/>
</dbReference>
<evidence type="ECO:0000256" key="3">
    <source>
        <dbReference type="ARBA" id="ARBA00022688"/>
    </source>
</evidence>
<dbReference type="NCBIfam" id="TIGR01983">
    <property type="entry name" value="UbiG"/>
    <property type="match status" value="1"/>
</dbReference>
<dbReference type="EMBL" id="FWFV01000006">
    <property type="protein sequence ID" value="SLN50563.1"/>
    <property type="molecule type" value="Genomic_DNA"/>
</dbReference>
<feature type="binding site" evidence="5">
    <location>
        <position position="131"/>
    </location>
    <ligand>
        <name>S-adenosyl-L-methionine</name>
        <dbReference type="ChEBI" id="CHEBI:59789"/>
    </ligand>
</feature>
<dbReference type="InterPro" id="IPR029063">
    <property type="entry name" value="SAM-dependent_MTases_sf"/>
</dbReference>
<comment type="catalytic activity">
    <reaction evidence="5">
        <text>a 3-demethylubiquinol + S-adenosyl-L-methionine = a ubiquinol + S-adenosyl-L-homocysteine + H(+)</text>
        <dbReference type="Rhea" id="RHEA:44380"/>
        <dbReference type="Rhea" id="RHEA-COMP:9566"/>
        <dbReference type="Rhea" id="RHEA-COMP:10914"/>
        <dbReference type="ChEBI" id="CHEBI:15378"/>
        <dbReference type="ChEBI" id="CHEBI:17976"/>
        <dbReference type="ChEBI" id="CHEBI:57856"/>
        <dbReference type="ChEBI" id="CHEBI:59789"/>
        <dbReference type="ChEBI" id="CHEBI:84422"/>
        <dbReference type="EC" id="2.1.1.64"/>
    </reaction>
</comment>
<dbReference type="GO" id="GO:0032259">
    <property type="term" value="P:methylation"/>
    <property type="evidence" value="ECO:0007669"/>
    <property type="project" value="UniProtKB-KW"/>
</dbReference>
<keyword evidence="2 5" id="KW-0808">Transferase</keyword>
<dbReference type="GO" id="GO:0010420">
    <property type="term" value="F:polyprenyldihydroxybenzoate methyltransferase activity"/>
    <property type="evidence" value="ECO:0007669"/>
    <property type="project" value="InterPro"/>
</dbReference>
<comment type="catalytic activity">
    <reaction evidence="5">
        <text>a 3-(all-trans-polyprenyl)benzene-1,2-diol + S-adenosyl-L-methionine = a 2-methoxy-6-(all-trans-polyprenyl)phenol + S-adenosyl-L-homocysteine + H(+)</text>
        <dbReference type="Rhea" id="RHEA:31411"/>
        <dbReference type="Rhea" id="RHEA-COMP:9550"/>
        <dbReference type="Rhea" id="RHEA-COMP:9551"/>
        <dbReference type="ChEBI" id="CHEBI:15378"/>
        <dbReference type="ChEBI" id="CHEBI:57856"/>
        <dbReference type="ChEBI" id="CHEBI:59789"/>
        <dbReference type="ChEBI" id="CHEBI:62729"/>
        <dbReference type="ChEBI" id="CHEBI:62731"/>
        <dbReference type="EC" id="2.1.1.222"/>
    </reaction>
</comment>
<accession>A0A1Y5T044</accession>
<evidence type="ECO:0000256" key="2">
    <source>
        <dbReference type="ARBA" id="ARBA00022679"/>
    </source>
</evidence>
<dbReference type="EC" id="2.1.1.64" evidence="5"/>
<dbReference type="GO" id="GO:0102208">
    <property type="term" value="F:2-polyprenyl-6-hydroxyphenol methylase activity"/>
    <property type="evidence" value="ECO:0007669"/>
    <property type="project" value="UniProtKB-EC"/>
</dbReference>
<keyword evidence="7" id="KW-1185">Reference proteome</keyword>
<evidence type="ECO:0000256" key="1">
    <source>
        <dbReference type="ARBA" id="ARBA00022603"/>
    </source>
</evidence>
<protein>
    <recommendedName>
        <fullName evidence="5">Ubiquinone biosynthesis O-methyltransferase</fullName>
    </recommendedName>
    <alternativeName>
        <fullName evidence="5">2-polyprenyl-6-hydroxyphenol methylase</fullName>
        <ecNumber evidence="5">2.1.1.222</ecNumber>
    </alternativeName>
    <alternativeName>
        <fullName evidence="5">3-demethylubiquinone 3-O-methyltransferase</fullName>
        <ecNumber evidence="5">2.1.1.64</ecNumber>
    </alternativeName>
</protein>
<feature type="binding site" evidence="5">
    <location>
        <position position="36"/>
    </location>
    <ligand>
        <name>S-adenosyl-L-methionine</name>
        <dbReference type="ChEBI" id="CHEBI:59789"/>
    </ligand>
</feature>
<organism evidence="6 7">
    <name type="scientific">Palleronia marisminoris</name>
    <dbReference type="NCBI Taxonomy" id="315423"/>
    <lineage>
        <taxon>Bacteria</taxon>
        <taxon>Pseudomonadati</taxon>
        <taxon>Pseudomonadota</taxon>
        <taxon>Alphaproteobacteria</taxon>
        <taxon>Rhodobacterales</taxon>
        <taxon>Roseobacteraceae</taxon>
        <taxon>Palleronia</taxon>
    </lineage>
</organism>
<gene>
    <name evidence="5 6" type="primary">ubiG</name>
    <name evidence="6" type="ORF">PAM7066_02282</name>
</gene>
<dbReference type="AlphaFoldDB" id="A0A1Y5T044"/>
<evidence type="ECO:0000256" key="5">
    <source>
        <dbReference type="HAMAP-Rule" id="MF_00472"/>
    </source>
</evidence>
<evidence type="ECO:0000256" key="4">
    <source>
        <dbReference type="ARBA" id="ARBA00022691"/>
    </source>
</evidence>
<dbReference type="UniPathway" id="UPA00232"/>
<reference evidence="6 7" key="1">
    <citation type="submission" date="2017-03" db="EMBL/GenBank/DDBJ databases">
        <authorList>
            <person name="Afonso C.L."/>
            <person name="Miller P.J."/>
            <person name="Scott M.A."/>
            <person name="Spackman E."/>
            <person name="Goraichik I."/>
            <person name="Dimitrov K.M."/>
            <person name="Suarez D.L."/>
            <person name="Swayne D.E."/>
        </authorList>
    </citation>
    <scope>NUCLEOTIDE SEQUENCE [LARGE SCALE GENOMIC DNA]</scope>
    <source>
        <strain evidence="6 7">CECT 7066</strain>
    </source>
</reference>
<evidence type="ECO:0000313" key="7">
    <source>
        <dbReference type="Proteomes" id="UP000193870"/>
    </source>
</evidence>
<feature type="binding site" evidence="5">
    <location>
        <position position="67"/>
    </location>
    <ligand>
        <name>S-adenosyl-L-methionine</name>
        <dbReference type="ChEBI" id="CHEBI:59789"/>
    </ligand>
</feature>
<comment type="similarity">
    <text evidence="5">Belongs to the methyltransferase superfamily. UbiG/COQ3 family.</text>
</comment>
<evidence type="ECO:0000313" key="6">
    <source>
        <dbReference type="EMBL" id="SLN50563.1"/>
    </source>
</evidence>
<name>A0A1Y5T044_9RHOB</name>
<keyword evidence="3 5" id="KW-0831">Ubiquinone biosynthesis</keyword>
<dbReference type="PANTHER" id="PTHR43464">
    <property type="entry name" value="METHYLTRANSFERASE"/>
    <property type="match status" value="1"/>
</dbReference>
<keyword evidence="4 5" id="KW-0949">S-adenosyl-L-methionine</keyword>
<dbReference type="RefSeq" id="WP_085854259.1">
    <property type="nucleotide sequence ID" value="NZ_FOPF01000006.1"/>
</dbReference>
<keyword evidence="6" id="KW-0830">Ubiquinone</keyword>
<dbReference type="Proteomes" id="UP000193870">
    <property type="component" value="Unassembled WGS sequence"/>
</dbReference>